<dbReference type="EMBL" id="JABUMX010000001">
    <property type="protein sequence ID" value="NTS30666.1"/>
    <property type="molecule type" value="Genomic_DNA"/>
</dbReference>
<dbReference type="InterPro" id="IPR021791">
    <property type="entry name" value="Phage_TAC_11"/>
</dbReference>
<organism evidence="1 2">
    <name type="scientific">Phyllobacterium pellucidum</name>
    <dbReference type="NCBI Taxonomy" id="2740464"/>
    <lineage>
        <taxon>Bacteria</taxon>
        <taxon>Pseudomonadati</taxon>
        <taxon>Pseudomonadota</taxon>
        <taxon>Alphaproteobacteria</taxon>
        <taxon>Hyphomicrobiales</taxon>
        <taxon>Phyllobacteriaceae</taxon>
        <taxon>Phyllobacterium</taxon>
    </lineage>
</organism>
<dbReference type="Proteomes" id="UP000550508">
    <property type="component" value="Unassembled WGS sequence"/>
</dbReference>
<protein>
    <submittedName>
        <fullName evidence="1">Gene transfer agent family protein</fullName>
    </submittedName>
</protein>
<evidence type="ECO:0000313" key="2">
    <source>
        <dbReference type="Proteomes" id="UP000550508"/>
    </source>
</evidence>
<accession>A0A849VMQ2</accession>
<comment type="caution">
    <text evidence="1">The sequence shown here is derived from an EMBL/GenBank/DDBJ whole genome shotgun (WGS) entry which is preliminary data.</text>
</comment>
<reference evidence="1 2" key="1">
    <citation type="submission" date="2020-05" db="EMBL/GenBank/DDBJ databases">
        <authorList>
            <person name="Kim M.K."/>
        </authorList>
    </citation>
    <scope>NUCLEOTIDE SEQUENCE [LARGE SCALE GENOMIC DNA]</scope>
    <source>
        <strain evidence="1 2">BT25</strain>
    </source>
</reference>
<dbReference type="AlphaFoldDB" id="A0A849VMQ2"/>
<dbReference type="Pfam" id="PF11836">
    <property type="entry name" value="Phage_TAC_11"/>
    <property type="match status" value="1"/>
</dbReference>
<gene>
    <name evidence="1" type="ORF">HQ945_05315</name>
</gene>
<sequence length="114" mass="12355">MRQGKEIVWPGGEHTFMLNIGELRALEQKTNAGAFVTMTRLISSQWKIDDVISTIRLGLVGGGMSEQEARSIVDRALDLASAYKLAITAALILEHSLMWDANDTPGEQPAGEGS</sequence>
<keyword evidence="2" id="KW-1185">Reference proteome</keyword>
<evidence type="ECO:0000313" key="1">
    <source>
        <dbReference type="EMBL" id="NTS30666.1"/>
    </source>
</evidence>
<dbReference type="RefSeq" id="WP_174207740.1">
    <property type="nucleotide sequence ID" value="NZ_JABUMX010000001.1"/>
</dbReference>
<proteinExistence type="predicted"/>
<name>A0A849VMQ2_9HYPH</name>